<dbReference type="InParanoid" id="A0A7M7M3S8"/>
<dbReference type="AlphaFoldDB" id="A0A7M7M3S8"/>
<reference evidence="2" key="1">
    <citation type="submission" date="2021-01" db="UniProtKB">
        <authorList>
            <consortium name="EnsemblMetazoa"/>
        </authorList>
    </citation>
    <scope>IDENTIFICATION</scope>
</reference>
<keyword evidence="1" id="KW-1133">Transmembrane helix</keyword>
<sequence>MRDELSLPTISSPGNKLTLCLASKYKAFKHRPAALCNGGKLLTGPLAAEMLAWDHLKLLFDEIKEAKKLTPQHMQEFSTLSTEFPYAVLLLAEGSISKPSKTGLPYVILEAGNIIEIFCRKTMFLRDSILPVWVVFAVIALRKSTSAAQKQALLPDKISTLLDTFLKVPPALLSQLSEVLAEDLKYKHSHQPTIPDDLAEDLEGHIRLSTTASKPTSQDIVKYLDQEPAHYNILELPGLVLLKFLAGKKSTSLRHRKSQILDEYSGLFGDHEIQEDKDEGVITVDREAIVRALFALIGVSLFTSLLLVILISCTGATTKCRHPKKGNSRF</sequence>
<organism evidence="2 3">
    <name type="scientific">Varroa destructor</name>
    <name type="common">Honeybee mite</name>
    <dbReference type="NCBI Taxonomy" id="109461"/>
    <lineage>
        <taxon>Eukaryota</taxon>
        <taxon>Metazoa</taxon>
        <taxon>Ecdysozoa</taxon>
        <taxon>Arthropoda</taxon>
        <taxon>Chelicerata</taxon>
        <taxon>Arachnida</taxon>
        <taxon>Acari</taxon>
        <taxon>Parasitiformes</taxon>
        <taxon>Mesostigmata</taxon>
        <taxon>Gamasina</taxon>
        <taxon>Dermanyssoidea</taxon>
        <taxon>Varroidae</taxon>
        <taxon>Varroa</taxon>
    </lineage>
</organism>
<dbReference type="Proteomes" id="UP000594260">
    <property type="component" value="Unplaced"/>
</dbReference>
<dbReference type="EnsemblMetazoa" id="XM_022790666">
    <property type="protein sequence ID" value="XP_022646401"/>
    <property type="gene ID" value="LOC111244072"/>
</dbReference>
<dbReference type="KEGG" id="vde:111244072"/>
<evidence type="ECO:0000313" key="3">
    <source>
        <dbReference type="Proteomes" id="UP000594260"/>
    </source>
</evidence>
<protein>
    <submittedName>
        <fullName evidence="2">Uncharacterized protein</fullName>
    </submittedName>
</protein>
<keyword evidence="3" id="KW-1185">Reference proteome</keyword>
<dbReference type="OrthoDB" id="10603379at2759"/>
<name>A0A7M7M3S8_VARDE</name>
<proteinExistence type="predicted"/>
<dbReference type="GeneID" id="111244072"/>
<feature type="transmembrane region" description="Helical" evidence="1">
    <location>
        <begin position="292"/>
        <end position="316"/>
    </location>
</feature>
<accession>A0A7M7M3S8</accession>
<keyword evidence="1" id="KW-0812">Transmembrane</keyword>
<dbReference type="RefSeq" id="XP_022646401.1">
    <property type="nucleotide sequence ID" value="XM_022790666.1"/>
</dbReference>
<evidence type="ECO:0000313" key="2">
    <source>
        <dbReference type="EnsemblMetazoa" id="XP_022646401"/>
    </source>
</evidence>
<evidence type="ECO:0000256" key="1">
    <source>
        <dbReference type="SAM" id="Phobius"/>
    </source>
</evidence>
<keyword evidence="1" id="KW-0472">Membrane</keyword>